<dbReference type="HOGENOM" id="CLU_126704_2_0_1"/>
<sequence>RKGITKAACSSCQRRKSKCDGKRPACSSCVLKERSCEYSTRVGVSSQAAKRERLKSYATILGLVRDAGPEDCEKILQDLRTPKTLNEAIRIV</sequence>
<dbReference type="SMART" id="SM00066">
    <property type="entry name" value="GAL4"/>
    <property type="match status" value="1"/>
</dbReference>
<dbReference type="PANTHER" id="PTHR47256:SF3">
    <property type="entry name" value="ZN(II)2CYS6 TRANSCRIPTION FACTOR (EUROFUNG)"/>
    <property type="match status" value="1"/>
</dbReference>
<name>A0A074WFK3_9PEZI</name>
<dbReference type="SUPFAM" id="SSF57701">
    <property type="entry name" value="Zn2/Cys6 DNA-binding domain"/>
    <property type="match status" value="1"/>
</dbReference>
<gene>
    <name evidence="3" type="ORF">M436DRAFT_19719</name>
</gene>
<feature type="non-terminal residue" evidence="3">
    <location>
        <position position="92"/>
    </location>
</feature>
<keyword evidence="4" id="KW-1185">Reference proteome</keyword>
<protein>
    <recommendedName>
        <fullName evidence="2">Zn(2)-C6 fungal-type domain-containing protein</fullName>
    </recommendedName>
</protein>
<dbReference type="Pfam" id="PF00172">
    <property type="entry name" value="Zn_clus"/>
    <property type="match status" value="1"/>
</dbReference>
<dbReference type="Gene3D" id="4.10.240.10">
    <property type="entry name" value="Zn(2)-C6 fungal-type DNA-binding domain"/>
    <property type="match status" value="1"/>
</dbReference>
<dbReference type="GO" id="GO:0000981">
    <property type="term" value="F:DNA-binding transcription factor activity, RNA polymerase II-specific"/>
    <property type="evidence" value="ECO:0007669"/>
    <property type="project" value="InterPro"/>
</dbReference>
<dbReference type="GO" id="GO:0008270">
    <property type="term" value="F:zinc ion binding"/>
    <property type="evidence" value="ECO:0007669"/>
    <property type="project" value="InterPro"/>
</dbReference>
<evidence type="ECO:0000313" key="3">
    <source>
        <dbReference type="EMBL" id="KEQ71880.1"/>
    </source>
</evidence>
<evidence type="ECO:0000313" key="4">
    <source>
        <dbReference type="Proteomes" id="UP000027730"/>
    </source>
</evidence>
<dbReference type="OrthoDB" id="3924613at2759"/>
<dbReference type="STRING" id="1043004.A0A074WFK3"/>
<feature type="domain" description="Zn(2)-C6 fungal-type" evidence="2">
    <location>
        <begin position="8"/>
        <end position="38"/>
    </location>
</feature>
<dbReference type="PROSITE" id="PS50048">
    <property type="entry name" value="ZN2_CY6_FUNGAL_2"/>
    <property type="match status" value="1"/>
</dbReference>
<reference evidence="3 4" key="1">
    <citation type="journal article" date="2014" name="BMC Genomics">
        <title>Genome sequencing of four Aureobasidium pullulans varieties: biotechnological potential, stress tolerance, and description of new species.</title>
        <authorList>
            <person name="Gostin Ar C."/>
            <person name="Ohm R.A."/>
            <person name="Kogej T."/>
            <person name="Sonjak S."/>
            <person name="Turk M."/>
            <person name="Zajc J."/>
            <person name="Zalar P."/>
            <person name="Grube M."/>
            <person name="Sun H."/>
            <person name="Han J."/>
            <person name="Sharma A."/>
            <person name="Chiniquy J."/>
            <person name="Ngan C.Y."/>
            <person name="Lipzen A."/>
            <person name="Barry K."/>
            <person name="Grigoriev I.V."/>
            <person name="Gunde-Cimerman N."/>
        </authorList>
    </citation>
    <scope>NUCLEOTIDE SEQUENCE [LARGE SCALE GENOMIC DNA]</scope>
    <source>
        <strain evidence="3 4">CBS 147.97</strain>
    </source>
</reference>
<evidence type="ECO:0000256" key="1">
    <source>
        <dbReference type="ARBA" id="ARBA00023242"/>
    </source>
</evidence>
<dbReference type="Proteomes" id="UP000027730">
    <property type="component" value="Unassembled WGS sequence"/>
</dbReference>
<dbReference type="PANTHER" id="PTHR47256">
    <property type="entry name" value="ZN(II)2CYS6 TRANSCRIPTION FACTOR (EUROFUNG)-RELATED"/>
    <property type="match status" value="1"/>
</dbReference>
<dbReference type="InterPro" id="IPR053187">
    <property type="entry name" value="Notoamide_regulator"/>
</dbReference>
<dbReference type="InterPro" id="IPR001138">
    <property type="entry name" value="Zn2Cys6_DnaBD"/>
</dbReference>
<dbReference type="GeneID" id="25408035"/>
<proteinExistence type="predicted"/>
<dbReference type="InterPro" id="IPR036864">
    <property type="entry name" value="Zn2-C6_fun-type_DNA-bd_sf"/>
</dbReference>
<accession>A0A074WFK3</accession>
<keyword evidence="1" id="KW-0539">Nucleus</keyword>
<organism evidence="3 4">
    <name type="scientific">Aureobasidium namibiae CBS 147.97</name>
    <dbReference type="NCBI Taxonomy" id="1043004"/>
    <lineage>
        <taxon>Eukaryota</taxon>
        <taxon>Fungi</taxon>
        <taxon>Dikarya</taxon>
        <taxon>Ascomycota</taxon>
        <taxon>Pezizomycotina</taxon>
        <taxon>Dothideomycetes</taxon>
        <taxon>Dothideomycetidae</taxon>
        <taxon>Dothideales</taxon>
        <taxon>Saccotheciaceae</taxon>
        <taxon>Aureobasidium</taxon>
    </lineage>
</organism>
<dbReference type="EMBL" id="KL584713">
    <property type="protein sequence ID" value="KEQ71880.1"/>
    <property type="molecule type" value="Genomic_DNA"/>
</dbReference>
<dbReference type="RefSeq" id="XP_013425765.1">
    <property type="nucleotide sequence ID" value="XM_013570311.1"/>
</dbReference>
<feature type="non-terminal residue" evidence="3">
    <location>
        <position position="1"/>
    </location>
</feature>
<dbReference type="CDD" id="cd00067">
    <property type="entry name" value="GAL4"/>
    <property type="match status" value="1"/>
</dbReference>
<evidence type="ECO:0000259" key="2">
    <source>
        <dbReference type="PROSITE" id="PS50048"/>
    </source>
</evidence>
<dbReference type="AlphaFoldDB" id="A0A074WFK3"/>